<dbReference type="EMBL" id="AMXI01001614">
    <property type="protein sequence ID" value="EKN37330.1"/>
    <property type="molecule type" value="Genomic_DNA"/>
</dbReference>
<sequence>IYMENGHIVEKGNLKELLDKKDKFFKFYTV</sequence>
<protein>
    <submittedName>
        <fullName evidence="1">ABC-type multidrug/protein/lipid transport system, ATPase component</fullName>
    </submittedName>
</protein>
<gene>
    <name evidence="1" type="ORF">CFSAN001627_25441</name>
</gene>
<reference evidence="1 2" key="1">
    <citation type="submission" date="2012-10" db="EMBL/GenBank/DDBJ databases">
        <authorList>
            <person name="Strain E.A."/>
            <person name="Brown E."/>
            <person name="Allard M.W."/>
            <person name="Gonzalez-Escalona N."/>
            <person name="Timme R."/>
        </authorList>
    </citation>
    <scope>NUCLEOTIDE SEQUENCE [LARGE SCALE GENOMIC DNA]</scope>
    <source>
        <strain evidence="1 2">CFSAN001627</strain>
    </source>
</reference>
<comment type="caution">
    <text evidence="1">The sequence shown here is derived from an EMBL/GenBank/DDBJ whole genome shotgun (WGS) entry which is preliminary data.</text>
</comment>
<name>M1ZMZ2_CLOBO</name>
<evidence type="ECO:0000313" key="2">
    <source>
        <dbReference type="Proteomes" id="UP000011944"/>
    </source>
</evidence>
<proteinExistence type="predicted"/>
<accession>M1ZMZ2</accession>
<dbReference type="Proteomes" id="UP000011944">
    <property type="component" value="Unassembled WGS sequence"/>
</dbReference>
<evidence type="ECO:0000313" key="1">
    <source>
        <dbReference type="EMBL" id="EKN37330.1"/>
    </source>
</evidence>
<reference evidence="1 2" key="2">
    <citation type="submission" date="2013-03" db="EMBL/GenBank/DDBJ databases">
        <title>Diversity in Clostridium botulinum.</title>
        <authorList>
            <person name="Timme R.E."/>
            <person name="Allard M."/>
            <person name="Luo Y."/>
            <person name="Strain E."/>
            <person name="Gonzalez-Escalona N."/>
            <person name="Brown E."/>
        </authorList>
    </citation>
    <scope>NUCLEOTIDE SEQUENCE [LARGE SCALE GENOMIC DNA]</scope>
    <source>
        <strain evidence="1 2">CFSAN001627</strain>
    </source>
</reference>
<dbReference type="AlphaFoldDB" id="M1ZMZ2"/>
<feature type="non-terminal residue" evidence="1">
    <location>
        <position position="1"/>
    </location>
</feature>
<organism evidence="1 2">
    <name type="scientific">Clostridium botulinum CFSAN001627</name>
    <dbReference type="NCBI Taxonomy" id="1232189"/>
    <lineage>
        <taxon>Bacteria</taxon>
        <taxon>Bacillati</taxon>
        <taxon>Bacillota</taxon>
        <taxon>Clostridia</taxon>
        <taxon>Eubacteriales</taxon>
        <taxon>Clostridiaceae</taxon>
        <taxon>Clostridium</taxon>
    </lineage>
</organism>